<dbReference type="RefSeq" id="WP_377304086.1">
    <property type="nucleotide sequence ID" value="NZ_CP180191.1"/>
</dbReference>
<sequence>MLCSSNAAGGVDLARTGCAQGSINAAVRRAELPDLILTGSTAMNRIAPTERESLNARRHVPKRAAEAIALVALVPVAGCAVSDASYATRRALLRHASFRGIEAKFMVGKTIDEAIAKYGRAARVVSIPEREDRSFNDIPMAGKDLYAFERDRTDYTVDVARGSEIGQSSQGPVIVQRYERVNRTAVCTLVFIVDPATRRILTYDIGGNCV</sequence>
<accession>A0ABV7H3S3</accession>
<gene>
    <name evidence="1" type="ORF">ACFOEN_11630</name>
</gene>
<dbReference type="Proteomes" id="UP001595556">
    <property type="component" value="Unassembled WGS sequence"/>
</dbReference>
<reference evidence="2" key="1">
    <citation type="journal article" date="2019" name="Int. J. Syst. Evol. Microbiol.">
        <title>The Global Catalogue of Microorganisms (GCM) 10K type strain sequencing project: providing services to taxonomists for standard genome sequencing and annotation.</title>
        <authorList>
            <consortium name="The Broad Institute Genomics Platform"/>
            <consortium name="The Broad Institute Genome Sequencing Center for Infectious Disease"/>
            <person name="Wu L."/>
            <person name="Ma J."/>
        </authorList>
    </citation>
    <scope>NUCLEOTIDE SEQUENCE [LARGE SCALE GENOMIC DNA]</scope>
    <source>
        <strain evidence="2">KCTC 52168</strain>
    </source>
</reference>
<organism evidence="1 2">
    <name type="scientific">Piscinibacterium candidicorallinum</name>
    <dbReference type="NCBI Taxonomy" id="1793872"/>
    <lineage>
        <taxon>Bacteria</taxon>
        <taxon>Pseudomonadati</taxon>
        <taxon>Pseudomonadota</taxon>
        <taxon>Betaproteobacteria</taxon>
        <taxon>Burkholderiales</taxon>
        <taxon>Piscinibacterium</taxon>
    </lineage>
</organism>
<comment type="caution">
    <text evidence="1">The sequence shown here is derived from an EMBL/GenBank/DDBJ whole genome shotgun (WGS) entry which is preliminary data.</text>
</comment>
<name>A0ABV7H3S3_9BURK</name>
<proteinExistence type="predicted"/>
<evidence type="ECO:0000313" key="1">
    <source>
        <dbReference type="EMBL" id="MFC3148292.1"/>
    </source>
</evidence>
<dbReference type="EMBL" id="JBHRTI010000004">
    <property type="protein sequence ID" value="MFC3148292.1"/>
    <property type="molecule type" value="Genomic_DNA"/>
</dbReference>
<protein>
    <submittedName>
        <fullName evidence="1">Uncharacterized protein</fullName>
    </submittedName>
</protein>
<keyword evidence="2" id="KW-1185">Reference proteome</keyword>
<evidence type="ECO:0000313" key="2">
    <source>
        <dbReference type="Proteomes" id="UP001595556"/>
    </source>
</evidence>